<dbReference type="EMBL" id="LFZO01000031">
    <property type="protein sequence ID" value="KXT16719.1"/>
    <property type="molecule type" value="Genomic_DNA"/>
</dbReference>
<organism evidence="2 3">
    <name type="scientific">Pseudocercospora musae</name>
    <dbReference type="NCBI Taxonomy" id="113226"/>
    <lineage>
        <taxon>Eukaryota</taxon>
        <taxon>Fungi</taxon>
        <taxon>Dikarya</taxon>
        <taxon>Ascomycota</taxon>
        <taxon>Pezizomycotina</taxon>
        <taxon>Dothideomycetes</taxon>
        <taxon>Dothideomycetidae</taxon>
        <taxon>Mycosphaerellales</taxon>
        <taxon>Mycosphaerellaceae</taxon>
        <taxon>Pseudocercospora</taxon>
    </lineage>
</organism>
<reference evidence="2 3" key="1">
    <citation type="submission" date="2015-07" db="EMBL/GenBank/DDBJ databases">
        <title>Comparative genomics of the Sigatoka disease complex on banana suggests a link between parallel evolutionary changes in Pseudocercospora fijiensis and Pseudocercospora eumusae and increased virulence on the banana host.</title>
        <authorList>
            <person name="Chang T.-C."/>
            <person name="Salvucci A."/>
            <person name="Crous P.W."/>
            <person name="Stergiopoulos I."/>
        </authorList>
    </citation>
    <scope>NUCLEOTIDE SEQUENCE [LARGE SCALE GENOMIC DNA]</scope>
    <source>
        <strain evidence="2 3">CBS 116634</strain>
    </source>
</reference>
<evidence type="ECO:0000313" key="2">
    <source>
        <dbReference type="EMBL" id="KXT16719.1"/>
    </source>
</evidence>
<dbReference type="AlphaFoldDB" id="A0A139IPS1"/>
<protein>
    <submittedName>
        <fullName evidence="2">Uncharacterized protein</fullName>
    </submittedName>
</protein>
<evidence type="ECO:0000313" key="3">
    <source>
        <dbReference type="Proteomes" id="UP000073492"/>
    </source>
</evidence>
<comment type="caution">
    <text evidence="2">The sequence shown here is derived from an EMBL/GenBank/DDBJ whole genome shotgun (WGS) entry which is preliminary data.</text>
</comment>
<name>A0A139IPS1_9PEZI</name>
<evidence type="ECO:0000256" key="1">
    <source>
        <dbReference type="SAM" id="MobiDB-lite"/>
    </source>
</evidence>
<accession>A0A139IPS1</accession>
<dbReference type="OrthoDB" id="2582433at2759"/>
<sequence>MGEIALTGVPVVCTDVGTSFRVVTDPVTWKKFSVIVAPNDSYSLDIAQINVLALLDEWAEFGEDPPGPAPIFSLHPTKEEVAMITKRMYEKEEQRRKPRTMGRTNKLN</sequence>
<proteinExistence type="predicted"/>
<keyword evidence="3" id="KW-1185">Reference proteome</keyword>
<feature type="region of interest" description="Disordered" evidence="1">
    <location>
        <begin position="89"/>
        <end position="108"/>
    </location>
</feature>
<dbReference type="Proteomes" id="UP000073492">
    <property type="component" value="Unassembled WGS sequence"/>
</dbReference>
<gene>
    <name evidence="2" type="ORF">AC579_5242</name>
</gene>
<dbReference type="STRING" id="113226.A0A139IPS1"/>